<dbReference type="GO" id="GO:0004519">
    <property type="term" value="F:endonuclease activity"/>
    <property type="evidence" value="ECO:0007669"/>
    <property type="project" value="InterPro"/>
</dbReference>
<accession>A0A835YZI9</accession>
<gene>
    <name evidence="10" type="ORF">JKP88DRAFT_325279</name>
</gene>
<dbReference type="GO" id="GO:0140664">
    <property type="term" value="F:ATP-dependent DNA damage sensor activity"/>
    <property type="evidence" value="ECO:0007669"/>
    <property type="project" value="InterPro"/>
</dbReference>
<evidence type="ECO:0000256" key="1">
    <source>
        <dbReference type="ARBA" id="ARBA00022730"/>
    </source>
</evidence>
<feature type="compositionally biased region" description="Low complexity" evidence="8">
    <location>
        <begin position="9"/>
        <end position="18"/>
    </location>
</feature>
<dbReference type="InterPro" id="IPR027417">
    <property type="entry name" value="P-loop_NTPase"/>
</dbReference>
<dbReference type="InterPro" id="IPR045076">
    <property type="entry name" value="MutS"/>
</dbReference>
<dbReference type="PIRSF" id="PIRSF005814">
    <property type="entry name" value="MutS_YshD"/>
    <property type="match status" value="1"/>
</dbReference>
<keyword evidence="11" id="KW-1185">Reference proteome</keyword>
<keyword evidence="1" id="KW-0699">rRNA-binding</keyword>
<dbReference type="EMBL" id="JAFCMP010000423">
    <property type="protein sequence ID" value="KAG5180049.1"/>
    <property type="molecule type" value="Genomic_DNA"/>
</dbReference>
<evidence type="ECO:0000256" key="4">
    <source>
        <dbReference type="ARBA" id="ARBA00022840"/>
    </source>
</evidence>
<evidence type="ECO:0000256" key="8">
    <source>
        <dbReference type="SAM" id="MobiDB-lite"/>
    </source>
</evidence>
<dbReference type="GO" id="GO:0019843">
    <property type="term" value="F:rRNA binding"/>
    <property type="evidence" value="ECO:0007669"/>
    <property type="project" value="UniProtKB-KW"/>
</dbReference>
<evidence type="ECO:0000313" key="10">
    <source>
        <dbReference type="EMBL" id="KAG5180049.1"/>
    </source>
</evidence>
<dbReference type="SMART" id="SM00534">
    <property type="entry name" value="MUTSac"/>
    <property type="match status" value="1"/>
</dbReference>
<reference evidence="10" key="1">
    <citation type="submission" date="2021-02" db="EMBL/GenBank/DDBJ databases">
        <title>First Annotated Genome of the Yellow-green Alga Tribonema minus.</title>
        <authorList>
            <person name="Mahan K.M."/>
        </authorList>
    </citation>
    <scope>NUCLEOTIDE SEQUENCE</scope>
    <source>
        <strain evidence="10">UTEX B ZZ1240</strain>
    </source>
</reference>
<comment type="caution">
    <text evidence="10">The sequence shown here is derived from an EMBL/GenBank/DDBJ whole genome shotgun (WGS) entry which is preliminary data.</text>
</comment>
<dbReference type="InterPro" id="IPR036187">
    <property type="entry name" value="DNA_mismatch_repair_MutS_sf"/>
</dbReference>
<keyword evidence="4" id="KW-0067">ATP-binding</keyword>
<evidence type="ECO:0000313" key="11">
    <source>
        <dbReference type="Proteomes" id="UP000664859"/>
    </source>
</evidence>
<keyword evidence="6" id="KW-0238">DNA-binding</keyword>
<dbReference type="SUPFAM" id="SSF160443">
    <property type="entry name" value="SMR domain-like"/>
    <property type="match status" value="1"/>
</dbReference>
<dbReference type="NCBIfam" id="TIGR01069">
    <property type="entry name" value="mutS2"/>
    <property type="match status" value="1"/>
</dbReference>
<dbReference type="InterPro" id="IPR000432">
    <property type="entry name" value="DNA_mismatch_repair_MutS_C"/>
</dbReference>
<evidence type="ECO:0000259" key="9">
    <source>
        <dbReference type="PROSITE" id="PS50828"/>
    </source>
</evidence>
<evidence type="ECO:0000256" key="7">
    <source>
        <dbReference type="SAM" id="Coils"/>
    </source>
</evidence>
<evidence type="ECO:0000256" key="6">
    <source>
        <dbReference type="ARBA" id="ARBA00023125"/>
    </source>
</evidence>
<protein>
    <submittedName>
        <fullName evidence="10">Muts protein-like protein 1B muts-like ATPase</fullName>
    </submittedName>
</protein>
<dbReference type="Gene3D" id="3.30.1370.110">
    <property type="match status" value="1"/>
</dbReference>
<dbReference type="SMART" id="SM00463">
    <property type="entry name" value="SMR"/>
    <property type="match status" value="1"/>
</dbReference>
<dbReference type="InterPro" id="IPR002625">
    <property type="entry name" value="Smr_dom"/>
</dbReference>
<evidence type="ECO:0000256" key="5">
    <source>
        <dbReference type="ARBA" id="ARBA00022884"/>
    </source>
</evidence>
<dbReference type="GO" id="GO:0016887">
    <property type="term" value="F:ATP hydrolysis activity"/>
    <property type="evidence" value="ECO:0007669"/>
    <property type="project" value="InterPro"/>
</dbReference>
<dbReference type="GO" id="GO:0005524">
    <property type="term" value="F:ATP binding"/>
    <property type="evidence" value="ECO:0007669"/>
    <property type="project" value="UniProtKB-KW"/>
</dbReference>
<evidence type="ECO:0000256" key="2">
    <source>
        <dbReference type="ARBA" id="ARBA00022741"/>
    </source>
</evidence>
<dbReference type="OrthoDB" id="1924787at2759"/>
<feature type="coiled-coil region" evidence="7">
    <location>
        <begin position="563"/>
        <end position="655"/>
    </location>
</feature>
<dbReference type="GO" id="GO:0006298">
    <property type="term" value="P:mismatch repair"/>
    <property type="evidence" value="ECO:0007669"/>
    <property type="project" value="InterPro"/>
</dbReference>
<dbReference type="Pfam" id="PF00488">
    <property type="entry name" value="MutS_V"/>
    <property type="match status" value="1"/>
</dbReference>
<dbReference type="SUPFAM" id="SSF52540">
    <property type="entry name" value="P-loop containing nucleoside triphosphate hydrolases"/>
    <property type="match status" value="1"/>
</dbReference>
<feature type="domain" description="Smr" evidence="9">
    <location>
        <begin position="873"/>
        <end position="948"/>
    </location>
</feature>
<dbReference type="Proteomes" id="UP000664859">
    <property type="component" value="Unassembled WGS sequence"/>
</dbReference>
<dbReference type="InterPro" id="IPR036063">
    <property type="entry name" value="Smr_dom_sf"/>
</dbReference>
<dbReference type="GO" id="GO:0045910">
    <property type="term" value="P:negative regulation of DNA recombination"/>
    <property type="evidence" value="ECO:0007669"/>
    <property type="project" value="InterPro"/>
</dbReference>
<organism evidence="10 11">
    <name type="scientific">Tribonema minus</name>
    <dbReference type="NCBI Taxonomy" id="303371"/>
    <lineage>
        <taxon>Eukaryota</taxon>
        <taxon>Sar</taxon>
        <taxon>Stramenopiles</taxon>
        <taxon>Ochrophyta</taxon>
        <taxon>PX clade</taxon>
        <taxon>Xanthophyceae</taxon>
        <taxon>Tribonematales</taxon>
        <taxon>Tribonemataceae</taxon>
        <taxon>Tribonema</taxon>
    </lineage>
</organism>
<proteinExistence type="predicted"/>
<name>A0A835YZI9_9STRA</name>
<dbReference type="Pfam" id="PF01713">
    <property type="entry name" value="Smr"/>
    <property type="match status" value="1"/>
</dbReference>
<dbReference type="Gene3D" id="3.40.50.300">
    <property type="entry name" value="P-loop containing nucleotide triphosphate hydrolases"/>
    <property type="match status" value="1"/>
</dbReference>
<dbReference type="SUPFAM" id="SSF48334">
    <property type="entry name" value="DNA repair protein MutS, domain III"/>
    <property type="match status" value="1"/>
</dbReference>
<dbReference type="PANTHER" id="PTHR48466:SF2">
    <property type="entry name" value="OS10G0509000 PROTEIN"/>
    <property type="match status" value="1"/>
</dbReference>
<dbReference type="InterPro" id="IPR007696">
    <property type="entry name" value="DNA_mismatch_repair_MutS_core"/>
</dbReference>
<keyword evidence="3" id="KW-0378">Hydrolase</keyword>
<dbReference type="GO" id="GO:0030983">
    <property type="term" value="F:mismatched DNA binding"/>
    <property type="evidence" value="ECO:0007669"/>
    <property type="project" value="InterPro"/>
</dbReference>
<keyword evidence="7" id="KW-0175">Coiled coil</keyword>
<dbReference type="SMART" id="SM00533">
    <property type="entry name" value="MUTSd"/>
    <property type="match status" value="1"/>
</dbReference>
<dbReference type="PROSITE" id="PS00486">
    <property type="entry name" value="DNA_MISMATCH_REPAIR_2"/>
    <property type="match status" value="1"/>
</dbReference>
<feature type="region of interest" description="Disordered" evidence="8">
    <location>
        <begin position="1"/>
        <end position="26"/>
    </location>
</feature>
<dbReference type="AlphaFoldDB" id="A0A835YZI9"/>
<evidence type="ECO:0000256" key="3">
    <source>
        <dbReference type="ARBA" id="ARBA00022801"/>
    </source>
</evidence>
<dbReference type="PROSITE" id="PS50828">
    <property type="entry name" value="SMR"/>
    <property type="match status" value="1"/>
</dbReference>
<dbReference type="PANTHER" id="PTHR48466">
    <property type="entry name" value="OS10G0509000 PROTEIN-RELATED"/>
    <property type="match status" value="1"/>
</dbReference>
<keyword evidence="2" id="KW-0547">Nucleotide-binding</keyword>
<dbReference type="InterPro" id="IPR005747">
    <property type="entry name" value="MutS2"/>
</dbReference>
<keyword evidence="5" id="KW-0694">RNA-binding</keyword>
<sequence length="948" mass="102253">MGPLPLTYKPPTKQPAEAEPAKEPPADGVDLFARTWESLDFGVVLEHLSKECWTAMGRKAALKADFKADVESVQALYRGVEEVYSLTEPVPIASGMDIEAIIALAAKGTTLEPPELREVSDCLTSLSNLKRFFNPEEGDAPVRGVTVSGGAGARYPTPTLQGLTRPIYLDPELVELLHEAFDATGELCGKKFPELGRLRARIDKLYDSIRQSVQKLLSSGTFSGMLADEGRGAYVSEVNGRFVLPVKPTYKRNGTCAAFCEAYDKRNVGIVHDVSRTGKTLFIEPSSVVEPTNELVELKLALKAEEARILSRMTIKVGQNQRPLLASLSAAAEVDLACARARLGARLGGTIPEVGSEGAIRLRAVRHPVLALRGKDPVPNDLELDAASQALVLTGPNAGGKTVVLKTLGLVALMARAGIPVPAARGARVDVFDPVLADIGDLQSVTGDLSTFSGHLMVCKAVLERARPGALVLMDEMGSGTDPAQGVALAQALLEALLDSGARVALTTHYLQLKELAAGDARFKVAAMQFVEGRPTYRLMAGAIGESFALAVAERLQLPAPVLERAKSLLDEGTRQVSDLIRELEQERENLRLREVEMNDVRAQLKAREDALEEAKREVERKKADARREAAEEYAIELEAREAKLKEVFEKLKEDPSLSIIGSSIGSLRAIKAVAEEEARGETIKAAAEEEAQAEVYIREKVDDLGLTPLTPDHELSLNEKVVVCARGIMYGREGTVVRVHKKSGVDVNVGGRATIKYQLHELSLPPTAGFRRRCTSNSTEVDGNVGGRATIKYRPHELSLPLIAGFRRRSGIKAQAGGRGSGGTSRRVAQYMEQEIASSGGRKGSRGYVSITPSVPVGPQAKAYVRTPANTLDLRGKSLEESKLLCDQFFNRCIMNGNGVAFVLHGHGTEVLKKGLRAWLPKAPMVKRARPADSSDGGDAYTVVELS</sequence>